<comment type="caution">
    <text evidence="1">The sequence shown here is derived from an EMBL/GenBank/DDBJ whole genome shotgun (WGS) entry which is preliminary data.</text>
</comment>
<dbReference type="EMBL" id="JAUJEB010000004">
    <property type="protein sequence ID" value="MDN5213811.1"/>
    <property type="molecule type" value="Genomic_DNA"/>
</dbReference>
<organism evidence="1 2">
    <name type="scientific">Agaribacillus aureus</name>
    <dbReference type="NCBI Taxonomy" id="3051825"/>
    <lineage>
        <taxon>Bacteria</taxon>
        <taxon>Pseudomonadati</taxon>
        <taxon>Bacteroidota</taxon>
        <taxon>Cytophagia</taxon>
        <taxon>Cytophagales</taxon>
        <taxon>Splendidivirgaceae</taxon>
        <taxon>Agaribacillus</taxon>
    </lineage>
</organism>
<sequence length="259" mass="28843">MKKVILPLWPLIVLILAFTFLSEMPVSNENKDSGFALVELFTSQGCSSCPAADAYLSRLIERAELKNQRIMALSFHVSYWNRLGWKDPFSNQKFTARQQRYARVFGNNTIYTPQLIVNGDKAFESSRPNVIDKGIEIGLNTAPGFHIKVDNIKMKQDALHFTINLNAPGEGLDLNLALVERGLTTVIRAGENGGKTLTHDNVVRSFDSWSWNWGNSKTGKLSLPEAIDMKNASLIVYLQSPDNLEIMGASQIDLAGLNQ</sequence>
<proteinExistence type="predicted"/>
<dbReference type="Proteomes" id="UP001172083">
    <property type="component" value="Unassembled WGS sequence"/>
</dbReference>
<gene>
    <name evidence="1" type="ORF">QQ020_17185</name>
</gene>
<dbReference type="PANTHER" id="PTHR36057:SF1">
    <property type="entry name" value="LIPOPROTEIN LIPID ATTACHMENT SITE-LIKE PROTEIN, PUTATIVE (DUF1223)-RELATED"/>
    <property type="match status" value="1"/>
</dbReference>
<dbReference type="SUPFAM" id="SSF52833">
    <property type="entry name" value="Thioredoxin-like"/>
    <property type="match status" value="1"/>
</dbReference>
<evidence type="ECO:0000313" key="2">
    <source>
        <dbReference type="Proteomes" id="UP001172083"/>
    </source>
</evidence>
<dbReference type="PANTHER" id="PTHR36057">
    <property type="match status" value="1"/>
</dbReference>
<protein>
    <submittedName>
        <fullName evidence="1">DUF1223 domain-containing protein</fullName>
    </submittedName>
</protein>
<dbReference type="InterPro" id="IPR010634">
    <property type="entry name" value="DUF1223"/>
</dbReference>
<keyword evidence="2" id="KW-1185">Reference proteome</keyword>
<dbReference type="Pfam" id="PF06764">
    <property type="entry name" value="DUF1223"/>
    <property type="match status" value="1"/>
</dbReference>
<accession>A0ABT8L996</accession>
<dbReference type="InterPro" id="IPR036249">
    <property type="entry name" value="Thioredoxin-like_sf"/>
</dbReference>
<name>A0ABT8L996_9BACT</name>
<dbReference type="RefSeq" id="WP_346759152.1">
    <property type="nucleotide sequence ID" value="NZ_JAUJEB010000004.1"/>
</dbReference>
<reference evidence="1" key="1">
    <citation type="submission" date="2023-06" db="EMBL/GenBank/DDBJ databases">
        <title>Genomic of Agaribacillus aureum.</title>
        <authorList>
            <person name="Wang G."/>
        </authorList>
    </citation>
    <scope>NUCLEOTIDE SEQUENCE</scope>
    <source>
        <strain evidence="1">BMA12</strain>
    </source>
</reference>
<evidence type="ECO:0000313" key="1">
    <source>
        <dbReference type="EMBL" id="MDN5213811.1"/>
    </source>
</evidence>